<dbReference type="PANTHER" id="PTHR34448:SF3">
    <property type="entry name" value="AMINOPEPTIDASE AMPS"/>
    <property type="match status" value="1"/>
</dbReference>
<evidence type="ECO:0000256" key="7">
    <source>
        <dbReference type="ARBA" id="ARBA00022723"/>
    </source>
</evidence>
<evidence type="ECO:0000313" key="10">
    <source>
        <dbReference type="EMBL" id="OGM89859.1"/>
    </source>
</evidence>
<dbReference type="SUPFAM" id="SSF144052">
    <property type="entry name" value="Thermophilic metalloprotease-like"/>
    <property type="match status" value="1"/>
</dbReference>
<comment type="similarity">
    <text evidence="4">Belongs to the peptidase M29 family.</text>
</comment>
<evidence type="ECO:0000256" key="1">
    <source>
        <dbReference type="ARBA" id="ARBA00001941"/>
    </source>
</evidence>
<evidence type="ECO:0000256" key="2">
    <source>
        <dbReference type="ARBA" id="ARBA00001946"/>
    </source>
</evidence>
<accession>A0A1F8DPG8</accession>
<proteinExistence type="inferred from homology"/>
<protein>
    <submittedName>
        <fullName evidence="10">Peptidase M29</fullName>
    </submittedName>
</protein>
<keyword evidence="7" id="KW-0479">Metal-binding</keyword>
<evidence type="ECO:0000313" key="11">
    <source>
        <dbReference type="Proteomes" id="UP000178303"/>
    </source>
</evidence>
<comment type="cofactor">
    <cofactor evidence="1">
        <name>Co(2+)</name>
        <dbReference type="ChEBI" id="CHEBI:48828"/>
    </cofactor>
</comment>
<comment type="caution">
    <text evidence="10">The sequence shown here is derived from an EMBL/GenBank/DDBJ whole genome shotgun (WGS) entry which is preliminary data.</text>
</comment>
<reference evidence="10 11" key="1">
    <citation type="journal article" date="2016" name="Nat. Commun.">
        <title>Thousands of microbial genomes shed light on interconnected biogeochemical processes in an aquifer system.</title>
        <authorList>
            <person name="Anantharaman K."/>
            <person name="Brown C.T."/>
            <person name="Hug L.A."/>
            <person name="Sharon I."/>
            <person name="Castelle C.J."/>
            <person name="Probst A.J."/>
            <person name="Thomas B.C."/>
            <person name="Singh A."/>
            <person name="Wilkins M.J."/>
            <person name="Karaoz U."/>
            <person name="Brodie E.L."/>
            <person name="Williams K.H."/>
            <person name="Hubbard S.S."/>
            <person name="Banfield J.F."/>
        </authorList>
    </citation>
    <scope>NUCLEOTIDE SEQUENCE [LARGE SCALE GENOMIC DNA]</scope>
</reference>
<dbReference type="GO" id="GO:0006508">
    <property type="term" value="P:proteolysis"/>
    <property type="evidence" value="ECO:0007669"/>
    <property type="project" value="UniProtKB-KW"/>
</dbReference>
<name>A0A1F8DPG8_9BACT</name>
<comment type="cofactor">
    <cofactor evidence="2">
        <name>Mg(2+)</name>
        <dbReference type="ChEBI" id="CHEBI:18420"/>
    </cofactor>
</comment>
<dbReference type="GO" id="GO:0046872">
    <property type="term" value="F:metal ion binding"/>
    <property type="evidence" value="ECO:0007669"/>
    <property type="project" value="UniProtKB-KW"/>
</dbReference>
<keyword evidence="6" id="KW-0645">Protease</keyword>
<keyword evidence="5" id="KW-0031">Aminopeptidase</keyword>
<dbReference type="EMBL" id="MGIN01000010">
    <property type="protein sequence ID" value="OGM89859.1"/>
    <property type="molecule type" value="Genomic_DNA"/>
</dbReference>
<dbReference type="Proteomes" id="UP000178303">
    <property type="component" value="Unassembled WGS sequence"/>
</dbReference>
<dbReference type="InterPro" id="IPR035097">
    <property type="entry name" value="M29_N-terminal"/>
</dbReference>
<comment type="cofactor">
    <cofactor evidence="3">
        <name>Zn(2+)</name>
        <dbReference type="ChEBI" id="CHEBI:29105"/>
    </cofactor>
</comment>
<sequence>MLTKTELSKYADVLIWGLQVARSSAGGKYKRGDVIYLPYDLESISLAEILHERLLKKGFHIVMRLRNTPKMDFDFFNIADEDQLKFMAPWNKKMHGYLNGMISLSAPSSLTHLKDIDPKRITIPTKAYKPLRKILDRREQEGKFGWTLCLLPTKALAHHAKMPSKQYSGEIVRACYLNKPNPVAIWKNLNKKATAIKKWLNNLDIKYLKIESKNINLKIKHGEKRRWLGVSGHNIPSFEIFTSPDWREAEGTYYANIPGFRSGNYAEGIKLSFKNGRVVKATAKKGERFLKKQITMDKGASQIGEISFTDKRFSPIRKFMASTLYDENMGGKYGNCHMALGASYANAYKGNQRNLNKKLKKRLGFNDSTLHWDLINTENKKVTAYLKSGKKVVIYKNGTFTK</sequence>
<dbReference type="InterPro" id="IPR052170">
    <property type="entry name" value="M29_Exopeptidase"/>
</dbReference>
<dbReference type="GO" id="GO:0008237">
    <property type="term" value="F:metallopeptidase activity"/>
    <property type="evidence" value="ECO:0007669"/>
    <property type="project" value="UniProtKB-KW"/>
</dbReference>
<evidence type="ECO:0000256" key="4">
    <source>
        <dbReference type="ARBA" id="ARBA00008236"/>
    </source>
</evidence>
<evidence type="ECO:0000256" key="9">
    <source>
        <dbReference type="ARBA" id="ARBA00023049"/>
    </source>
</evidence>
<evidence type="ECO:0000256" key="8">
    <source>
        <dbReference type="ARBA" id="ARBA00022801"/>
    </source>
</evidence>
<dbReference type="Gene3D" id="3.40.1830.10">
    <property type="entry name" value="Thermophilic metalloprotease (M29)"/>
    <property type="match status" value="1"/>
</dbReference>
<dbReference type="InterPro" id="IPR000787">
    <property type="entry name" value="Peptidase_M29"/>
</dbReference>
<dbReference type="PRINTS" id="PR00919">
    <property type="entry name" value="THERMOPTASE"/>
</dbReference>
<keyword evidence="8" id="KW-0378">Hydrolase</keyword>
<evidence type="ECO:0000256" key="6">
    <source>
        <dbReference type="ARBA" id="ARBA00022670"/>
    </source>
</evidence>
<dbReference type="AlphaFoldDB" id="A0A1F8DPG8"/>
<organism evidence="10 11">
    <name type="scientific">Candidatus Wolfebacteria bacterium GWA1_42_9</name>
    <dbReference type="NCBI Taxonomy" id="1802553"/>
    <lineage>
        <taxon>Bacteria</taxon>
        <taxon>Candidatus Wolfeibacteriota</taxon>
    </lineage>
</organism>
<evidence type="ECO:0000256" key="5">
    <source>
        <dbReference type="ARBA" id="ARBA00022438"/>
    </source>
</evidence>
<evidence type="ECO:0000256" key="3">
    <source>
        <dbReference type="ARBA" id="ARBA00001947"/>
    </source>
</evidence>
<dbReference type="Pfam" id="PF02073">
    <property type="entry name" value="Peptidase_M29"/>
    <property type="match status" value="1"/>
</dbReference>
<dbReference type="PANTHER" id="PTHR34448">
    <property type="entry name" value="AMINOPEPTIDASE"/>
    <property type="match status" value="1"/>
</dbReference>
<gene>
    <name evidence="10" type="ORF">A2108_00990</name>
</gene>
<keyword evidence="9" id="KW-0482">Metalloprotease</keyword>
<dbReference type="GO" id="GO:0004177">
    <property type="term" value="F:aminopeptidase activity"/>
    <property type="evidence" value="ECO:0007669"/>
    <property type="project" value="UniProtKB-KW"/>
</dbReference>